<dbReference type="RefSeq" id="WP_188828644.1">
    <property type="nucleotide sequence ID" value="NZ_BMMW01000002.1"/>
</dbReference>
<reference evidence="3" key="1">
    <citation type="journal article" date="2014" name="Int. J. Syst. Evol. Microbiol.">
        <title>Complete genome sequence of Corynebacterium casei LMG S-19264T (=DSM 44701T), isolated from a smear-ripened cheese.</title>
        <authorList>
            <consortium name="US DOE Joint Genome Institute (JGI-PGF)"/>
            <person name="Walter F."/>
            <person name="Albersmeier A."/>
            <person name="Kalinowski J."/>
            <person name="Ruckert C."/>
        </authorList>
    </citation>
    <scope>NUCLEOTIDE SEQUENCE</scope>
    <source>
        <strain evidence="3">CGMCC 4.7278</strain>
    </source>
</reference>
<evidence type="ECO:0000256" key="1">
    <source>
        <dbReference type="SAM" id="MobiDB-lite"/>
    </source>
</evidence>
<keyword evidence="2" id="KW-0812">Transmembrane</keyword>
<name>A0A917QFC7_9NOCA</name>
<dbReference type="EMBL" id="BMMW01000002">
    <property type="protein sequence ID" value="GGK48690.1"/>
    <property type="molecule type" value="Genomic_DNA"/>
</dbReference>
<feature type="transmembrane region" description="Helical" evidence="2">
    <location>
        <begin position="94"/>
        <end position="115"/>
    </location>
</feature>
<keyword evidence="2" id="KW-1133">Transmembrane helix</keyword>
<feature type="compositionally biased region" description="Low complexity" evidence="1">
    <location>
        <begin position="56"/>
        <end position="67"/>
    </location>
</feature>
<comment type="caution">
    <text evidence="3">The sequence shown here is derived from an EMBL/GenBank/DDBJ whole genome shotgun (WGS) entry which is preliminary data.</text>
</comment>
<evidence type="ECO:0000313" key="4">
    <source>
        <dbReference type="Proteomes" id="UP000612956"/>
    </source>
</evidence>
<keyword evidence="2" id="KW-0472">Membrane</keyword>
<accession>A0A917QFC7</accession>
<sequence length="329" mass="34869">MTNDGPGGRRPDESQGSDGAQGAWWTQSRETHGNTDPTVHARPSDPYYGQVPPPQQAWSQPSWQQPQYVPPQPQYAMPPRPPMPPRRSSNTTPVLVVVGALVAVVVLGVVALVAVNAGGEDETPLAATTSVAPTTTTSLTTTKAAPTTTKAFDPTTLDSAATDTTPLTVAALLPQTYTDAKGIVYTRKASGEHGCTMKSHSDNINTALTKNGCVTNITGSYIDKDEHILVSVNVLVFPDRASARAAYDALDGPIQDWGIWCPTTGLGSTTCDGDLRKATHSQWSTVDHRYFTQATGVYIDLSKDNSLLEWCSAGAKAASSKAGPSNYAR</sequence>
<feature type="compositionally biased region" description="Polar residues" evidence="1">
    <location>
        <begin position="14"/>
        <end position="28"/>
    </location>
</feature>
<organism evidence="3 4">
    <name type="scientific">Nocardia camponoti</name>
    <dbReference type="NCBI Taxonomy" id="1616106"/>
    <lineage>
        <taxon>Bacteria</taxon>
        <taxon>Bacillati</taxon>
        <taxon>Actinomycetota</taxon>
        <taxon>Actinomycetes</taxon>
        <taxon>Mycobacteriales</taxon>
        <taxon>Nocardiaceae</taxon>
        <taxon>Nocardia</taxon>
    </lineage>
</organism>
<gene>
    <name evidence="3" type="ORF">GCM10011591_20120</name>
</gene>
<keyword evidence="4" id="KW-1185">Reference proteome</keyword>
<feature type="compositionally biased region" description="Pro residues" evidence="1">
    <location>
        <begin position="68"/>
        <end position="85"/>
    </location>
</feature>
<feature type="compositionally biased region" description="Low complexity" evidence="1">
    <location>
        <begin position="126"/>
        <end position="156"/>
    </location>
</feature>
<evidence type="ECO:0000313" key="3">
    <source>
        <dbReference type="EMBL" id="GGK48690.1"/>
    </source>
</evidence>
<dbReference type="AlphaFoldDB" id="A0A917QFC7"/>
<evidence type="ECO:0000256" key="2">
    <source>
        <dbReference type="SAM" id="Phobius"/>
    </source>
</evidence>
<reference evidence="3" key="2">
    <citation type="submission" date="2020-09" db="EMBL/GenBank/DDBJ databases">
        <authorList>
            <person name="Sun Q."/>
            <person name="Zhou Y."/>
        </authorList>
    </citation>
    <scope>NUCLEOTIDE SEQUENCE</scope>
    <source>
        <strain evidence="3">CGMCC 4.7278</strain>
    </source>
</reference>
<feature type="region of interest" description="Disordered" evidence="1">
    <location>
        <begin position="1"/>
        <end position="89"/>
    </location>
</feature>
<protein>
    <submittedName>
        <fullName evidence="3">Uncharacterized protein</fullName>
    </submittedName>
</protein>
<feature type="region of interest" description="Disordered" evidence="1">
    <location>
        <begin position="126"/>
        <end position="160"/>
    </location>
</feature>
<dbReference type="Proteomes" id="UP000612956">
    <property type="component" value="Unassembled WGS sequence"/>
</dbReference>
<proteinExistence type="predicted"/>